<gene>
    <name evidence="6" type="ORF">R7226_30990</name>
</gene>
<evidence type="ECO:0000256" key="1">
    <source>
        <dbReference type="ARBA" id="ARBA00001974"/>
    </source>
</evidence>
<dbReference type="GO" id="GO:0004497">
    <property type="term" value="F:monooxygenase activity"/>
    <property type="evidence" value="ECO:0007669"/>
    <property type="project" value="UniProtKB-KW"/>
</dbReference>
<keyword evidence="6" id="KW-0560">Oxidoreductase</keyword>
<reference evidence="6 7" key="2">
    <citation type="submission" date="2023-10" db="EMBL/GenBank/DDBJ databases">
        <authorList>
            <person name="Han X.F."/>
        </authorList>
    </citation>
    <scope>NUCLEOTIDE SEQUENCE [LARGE SCALE GENOMIC DNA]</scope>
    <source>
        <strain evidence="6 7">KCTC 39840</strain>
    </source>
</reference>
<dbReference type="PANTHER" id="PTHR43004:SF19">
    <property type="entry name" value="BINDING MONOOXYGENASE, PUTATIVE (JCVI)-RELATED"/>
    <property type="match status" value="1"/>
</dbReference>
<evidence type="ECO:0000256" key="4">
    <source>
        <dbReference type="SAM" id="MobiDB-lite"/>
    </source>
</evidence>
<dbReference type="InterPro" id="IPR002938">
    <property type="entry name" value="FAD-bd"/>
</dbReference>
<evidence type="ECO:0000256" key="3">
    <source>
        <dbReference type="ARBA" id="ARBA00022827"/>
    </source>
</evidence>
<dbReference type="EMBL" id="JAWSTH010000190">
    <property type="protein sequence ID" value="MDW5598825.1"/>
    <property type="molecule type" value="Genomic_DNA"/>
</dbReference>
<dbReference type="PANTHER" id="PTHR43004">
    <property type="entry name" value="TRK SYSTEM POTASSIUM UPTAKE PROTEIN"/>
    <property type="match status" value="1"/>
</dbReference>
<dbReference type="Gene3D" id="3.40.30.120">
    <property type="match status" value="1"/>
</dbReference>
<organism evidence="6 7">
    <name type="scientific">Conexibacter stalactiti</name>
    <dbReference type="NCBI Taxonomy" id="1940611"/>
    <lineage>
        <taxon>Bacteria</taxon>
        <taxon>Bacillati</taxon>
        <taxon>Actinomycetota</taxon>
        <taxon>Thermoleophilia</taxon>
        <taxon>Solirubrobacterales</taxon>
        <taxon>Conexibacteraceae</taxon>
        <taxon>Conexibacter</taxon>
    </lineage>
</organism>
<evidence type="ECO:0000256" key="2">
    <source>
        <dbReference type="ARBA" id="ARBA00022630"/>
    </source>
</evidence>
<dbReference type="SUPFAM" id="SSF51905">
    <property type="entry name" value="FAD/NAD(P)-binding domain"/>
    <property type="match status" value="1"/>
</dbReference>
<proteinExistence type="predicted"/>
<dbReference type="PRINTS" id="PR00420">
    <property type="entry name" value="RNGMNOXGNASE"/>
</dbReference>
<dbReference type="Gene3D" id="3.30.9.10">
    <property type="entry name" value="D-Amino Acid Oxidase, subunit A, domain 2"/>
    <property type="match status" value="1"/>
</dbReference>
<name>A0ABU4HZU8_9ACTN</name>
<comment type="caution">
    <text evidence="6">The sequence shown here is derived from an EMBL/GenBank/DDBJ whole genome shotgun (WGS) entry which is preliminary data.</text>
</comment>
<dbReference type="InterPro" id="IPR050641">
    <property type="entry name" value="RIFMO-like"/>
</dbReference>
<dbReference type="Gene3D" id="3.50.50.60">
    <property type="entry name" value="FAD/NAD(P)-binding domain"/>
    <property type="match status" value="1"/>
</dbReference>
<keyword evidence="7" id="KW-1185">Reference proteome</keyword>
<comment type="cofactor">
    <cofactor evidence="1">
        <name>FAD</name>
        <dbReference type="ChEBI" id="CHEBI:57692"/>
    </cofactor>
</comment>
<evidence type="ECO:0000313" key="7">
    <source>
        <dbReference type="Proteomes" id="UP001284601"/>
    </source>
</evidence>
<dbReference type="Proteomes" id="UP001284601">
    <property type="component" value="Unassembled WGS sequence"/>
</dbReference>
<keyword evidence="2" id="KW-0285">Flavoprotein</keyword>
<feature type="region of interest" description="Disordered" evidence="4">
    <location>
        <begin position="462"/>
        <end position="512"/>
    </location>
</feature>
<keyword evidence="3" id="KW-0274">FAD</keyword>
<accession>A0ABU4HZU8</accession>
<evidence type="ECO:0000313" key="6">
    <source>
        <dbReference type="EMBL" id="MDW5598825.1"/>
    </source>
</evidence>
<reference evidence="7" key="1">
    <citation type="submission" date="2023-07" db="EMBL/GenBank/DDBJ databases">
        <title>Conexibacter stalactiti sp. nov., isolated from stalactites in a lava cave and emended description of the genus Conexibacter.</title>
        <authorList>
            <person name="Lee S.D."/>
        </authorList>
    </citation>
    <scope>NUCLEOTIDE SEQUENCE [LARGE SCALE GENOMIC DNA]</scope>
    <source>
        <strain evidence="7">KCTC 39840</strain>
    </source>
</reference>
<keyword evidence="6" id="KW-0503">Monooxygenase</keyword>
<protein>
    <submittedName>
        <fullName evidence="6">FAD-dependent monooxygenase</fullName>
    </submittedName>
</protein>
<sequence length="512" mass="53634">MILTPHRTVPVLIAGAGPAGLTTAISLARAGVACMVVDRRTERSAHPRATGVSTRTMELLRAWGLDQEIRDVGVDAEWRLWTCETLARAADGSGQEVGYPSHEQSAVVSPTAPACVPQDQLEPILLRHLASLEAAQIRLGASVVGVEQFDGGVQAIVRDAGSGETQVVHARHLVGADGAHSSVRDALGIGMHGPDRLAVGLSALFHAPLWELVGAHRYGIYVVSDPAGAGVFLPAGRGDRWLYAVHAEQLPGGIDELNALTSERIAQRIERGAGAPLRPRVQRFGQVVFAAQLAERFRRGDVFLVGDAAHRTSPRGGTGMNTAIADGRDLGWKLAWTLRGWAAPELLDSYEAERRPLAEHNVTRSARPDGSLAEVGQELRVDLGGRIPHAWTAAGRSTLDLLGDGLTLFTAPDGERRWQAAAAATSAATTHPAPPLAVRALDAVTAAALGVRGDGALLVRPDAQPAGWFPPGDDGDDADSAAQPLHAAVAAATAAERPATSAQSPALAARRA</sequence>
<evidence type="ECO:0000259" key="5">
    <source>
        <dbReference type="Pfam" id="PF01494"/>
    </source>
</evidence>
<dbReference type="RefSeq" id="WP_318601414.1">
    <property type="nucleotide sequence ID" value="NZ_JAWSTH010000190.1"/>
</dbReference>
<feature type="compositionally biased region" description="Low complexity" evidence="4">
    <location>
        <begin position="480"/>
        <end position="502"/>
    </location>
</feature>
<dbReference type="InterPro" id="IPR036188">
    <property type="entry name" value="FAD/NAD-bd_sf"/>
</dbReference>
<dbReference type="Pfam" id="PF01494">
    <property type="entry name" value="FAD_binding_3"/>
    <property type="match status" value="1"/>
</dbReference>
<feature type="domain" description="FAD-binding" evidence="5">
    <location>
        <begin position="9"/>
        <end position="365"/>
    </location>
</feature>